<dbReference type="PANTHER" id="PTHR42836">
    <property type="entry name" value="7-CARBOXY-7-DEAZAGUANINE SYNTHASE"/>
    <property type="match status" value="1"/>
</dbReference>
<comment type="cofactor">
    <cofactor evidence="8">
        <name>Mg(2+)</name>
        <dbReference type="ChEBI" id="CHEBI:18420"/>
    </cofactor>
</comment>
<dbReference type="Proteomes" id="UP000002586">
    <property type="component" value="Chromosome"/>
</dbReference>
<evidence type="ECO:0000259" key="9">
    <source>
        <dbReference type="PROSITE" id="PS51918"/>
    </source>
</evidence>
<protein>
    <recommendedName>
        <fullName evidence="8">7-carboxy-7-deazaguanine synthase</fullName>
        <shortName evidence="8">CDG synthase</shortName>
        <ecNumber evidence="8">4.3.99.3</ecNumber>
    </recommendedName>
    <alternativeName>
        <fullName evidence="8">Queuosine biosynthesis protein QueE</fullName>
    </alternativeName>
</protein>
<dbReference type="InterPro" id="IPR058240">
    <property type="entry name" value="rSAM_sf"/>
</dbReference>
<keyword evidence="5 8" id="KW-0408">Iron</keyword>
<gene>
    <name evidence="8" type="primary">queE</name>
    <name evidence="10" type="ordered locus">Mmc1_0634</name>
</gene>
<dbReference type="SFLD" id="SFLDS00029">
    <property type="entry name" value="Radical_SAM"/>
    <property type="match status" value="1"/>
</dbReference>
<dbReference type="AlphaFoldDB" id="A0L5B2"/>
<evidence type="ECO:0000256" key="8">
    <source>
        <dbReference type="HAMAP-Rule" id="MF_00917"/>
    </source>
</evidence>
<name>A0L5B2_MAGMM</name>
<comment type="pathway">
    <text evidence="8">Purine metabolism; 7-cyano-7-deazaguanine biosynthesis.</text>
</comment>
<feature type="binding site" evidence="8">
    <location>
        <position position="76"/>
    </location>
    <ligand>
        <name>substrate</name>
    </ligand>
</feature>
<dbReference type="HAMAP" id="MF_00917">
    <property type="entry name" value="QueE"/>
    <property type="match status" value="1"/>
</dbReference>
<dbReference type="eggNOG" id="COG0602">
    <property type="taxonomic scope" value="Bacteria"/>
</dbReference>
<comment type="subunit">
    <text evidence="8">Homodimer.</text>
</comment>
<dbReference type="GO" id="GO:0016840">
    <property type="term" value="F:carbon-nitrogen lyase activity"/>
    <property type="evidence" value="ECO:0007669"/>
    <property type="project" value="UniProtKB-UniRule"/>
</dbReference>
<dbReference type="GO" id="GO:0000287">
    <property type="term" value="F:magnesium ion binding"/>
    <property type="evidence" value="ECO:0007669"/>
    <property type="project" value="UniProtKB-UniRule"/>
</dbReference>
<dbReference type="STRING" id="156889.Mmc1_0634"/>
<dbReference type="UniPathway" id="UPA00391"/>
<dbReference type="PIRSF" id="PIRSF000370">
    <property type="entry name" value="QueE"/>
    <property type="match status" value="1"/>
</dbReference>
<dbReference type="CDD" id="cd01335">
    <property type="entry name" value="Radical_SAM"/>
    <property type="match status" value="1"/>
</dbReference>
<dbReference type="EMBL" id="CP000471">
    <property type="protein sequence ID" value="ABK43155.1"/>
    <property type="molecule type" value="Genomic_DNA"/>
</dbReference>
<feature type="binding site" evidence="8">
    <location>
        <begin position="39"/>
        <end position="41"/>
    </location>
    <ligand>
        <name>S-adenosyl-L-methionine</name>
        <dbReference type="ChEBI" id="CHEBI:59789"/>
    </ligand>
</feature>
<keyword evidence="3 8" id="KW-0479">Metal-binding</keyword>
<keyword evidence="8" id="KW-0671">Queuosine biosynthesis</keyword>
<reference evidence="10 11" key="2">
    <citation type="journal article" date="2012" name="Int. J. Syst. Evol. Microbiol.">
        <title>Magnetococcus marinus gen. nov., sp. nov., a marine, magnetotactic bacterium that represents a novel lineage (Magnetococcaceae fam. nov.; Magnetococcales ord. nov.) at the base of the Alphaproteobacteria.</title>
        <authorList>
            <person name="Bazylinski D.A."/>
            <person name="Williams T.J."/>
            <person name="Lefevre C.T."/>
            <person name="Berg R.J."/>
            <person name="Zhang C.L."/>
            <person name="Bowser S.S."/>
            <person name="Dean A.J."/>
            <person name="Beveridge T.J."/>
        </authorList>
    </citation>
    <scope>NUCLEOTIDE SEQUENCE [LARGE SCALE GENOMIC DNA]</scope>
    <source>
        <strain evidence="11">ATCC BAA-1437 / JCM 17883 / MC-1</strain>
    </source>
</reference>
<dbReference type="EC" id="4.3.99.3" evidence="8"/>
<evidence type="ECO:0000256" key="4">
    <source>
        <dbReference type="ARBA" id="ARBA00022842"/>
    </source>
</evidence>
<comment type="cofactor">
    <cofactor evidence="8">
        <name>S-adenosyl-L-methionine</name>
        <dbReference type="ChEBI" id="CHEBI:59789"/>
    </cofactor>
    <text evidence="8">Binds 1 S-adenosyl-L-methionine per subunit.</text>
</comment>
<comment type="catalytic activity">
    <reaction evidence="8">
        <text>6-carboxy-5,6,7,8-tetrahydropterin + H(+) = 7-carboxy-7-carbaguanine + NH4(+)</text>
        <dbReference type="Rhea" id="RHEA:27974"/>
        <dbReference type="ChEBI" id="CHEBI:15378"/>
        <dbReference type="ChEBI" id="CHEBI:28938"/>
        <dbReference type="ChEBI" id="CHEBI:61032"/>
        <dbReference type="ChEBI" id="CHEBI:61036"/>
        <dbReference type="EC" id="4.3.99.3"/>
    </reaction>
</comment>
<comment type="function">
    <text evidence="8">Catalyzes the complex heterocyclic radical-mediated conversion of 6-carboxy-5,6,7,8-tetrahydropterin (CPH4) to 7-carboxy-7-deazaguanine (CDG), a step common to the biosynthetic pathways of all 7-deazapurine-containing compounds.</text>
</comment>
<dbReference type="InterPro" id="IPR007197">
    <property type="entry name" value="rSAM"/>
</dbReference>
<evidence type="ECO:0000256" key="7">
    <source>
        <dbReference type="ARBA" id="ARBA00023239"/>
    </source>
</evidence>
<dbReference type="GO" id="GO:0008616">
    <property type="term" value="P:tRNA queuosine(34) biosynthetic process"/>
    <property type="evidence" value="ECO:0007669"/>
    <property type="project" value="UniProtKB-UniRule"/>
</dbReference>
<comment type="caution">
    <text evidence="8">Lacks conserved residue(s) required for the propagation of feature annotation.</text>
</comment>
<accession>A0L5B2</accession>
<feature type="binding site" evidence="8">
    <location>
        <position position="37"/>
    </location>
    <ligand>
        <name>[4Fe-4S] cluster</name>
        <dbReference type="ChEBI" id="CHEBI:49883"/>
        <note>4Fe-4S-S-AdoMet</note>
    </ligand>
</feature>
<feature type="binding site" evidence="8">
    <location>
        <position position="204"/>
    </location>
    <ligand>
        <name>substrate</name>
    </ligand>
</feature>
<evidence type="ECO:0000256" key="6">
    <source>
        <dbReference type="ARBA" id="ARBA00023014"/>
    </source>
</evidence>
<comment type="similarity">
    <text evidence="8">Belongs to the radical SAM superfamily. 7-carboxy-7-deazaguanine synthase family.</text>
</comment>
<evidence type="ECO:0000313" key="10">
    <source>
        <dbReference type="EMBL" id="ABK43155.1"/>
    </source>
</evidence>
<dbReference type="RefSeq" id="WP_011712322.1">
    <property type="nucleotide sequence ID" value="NC_008576.1"/>
</dbReference>
<comment type="cofactor">
    <cofactor evidence="8">
        <name>[4Fe-4S] cluster</name>
        <dbReference type="ChEBI" id="CHEBI:49883"/>
    </cofactor>
    <text evidence="8">Binds 1 [4Fe-4S] cluster. The cluster is coordinated with 3 cysteines and an exchangeable S-adenosyl-L-methionine.</text>
</comment>
<feature type="binding site" evidence="8">
    <location>
        <begin position="14"/>
        <end position="16"/>
    </location>
    <ligand>
        <name>substrate</name>
    </ligand>
</feature>
<dbReference type="PANTHER" id="PTHR42836:SF1">
    <property type="entry name" value="7-CARBOXY-7-DEAZAGUANINE SYNTHASE"/>
    <property type="match status" value="1"/>
</dbReference>
<dbReference type="SUPFAM" id="SSF102114">
    <property type="entry name" value="Radical SAM enzymes"/>
    <property type="match status" value="1"/>
</dbReference>
<feature type="binding site" evidence="8">
    <location>
        <begin position="121"/>
        <end position="123"/>
    </location>
    <ligand>
        <name>S-adenosyl-L-methionine</name>
        <dbReference type="ChEBI" id="CHEBI:59789"/>
    </ligand>
</feature>
<evidence type="ECO:0000256" key="1">
    <source>
        <dbReference type="ARBA" id="ARBA00022485"/>
    </source>
</evidence>
<dbReference type="InterPro" id="IPR013785">
    <property type="entry name" value="Aldolase_TIM"/>
</dbReference>
<dbReference type="GO" id="GO:0051539">
    <property type="term" value="F:4 iron, 4 sulfur cluster binding"/>
    <property type="evidence" value="ECO:0007669"/>
    <property type="project" value="UniProtKB-UniRule"/>
</dbReference>
<evidence type="ECO:0000256" key="2">
    <source>
        <dbReference type="ARBA" id="ARBA00022691"/>
    </source>
</evidence>
<sequence length="204" mass="22932">MSDTYAICDIFHSIQGEATHTGLPMVFIRFSGCPLRCSWCDEPLHRQADKAEHLTLTQLRSRILELAPHTTNLLLTGGEPLMAPHLDRLVDYFKDQGYWIAMETCGEGGEIPAEVDWVTLSPKNQLPQSLYERADEVKLVLGADADQSDKERLTQCHHPNLWLQPRALPTGPDPMAVALCYRWALESGGAWRLSLQTHKYIGVP</sequence>
<feature type="domain" description="Radical SAM core" evidence="9">
    <location>
        <begin position="20"/>
        <end position="204"/>
    </location>
</feature>
<dbReference type="InterPro" id="IPR024924">
    <property type="entry name" value="7-CO-7-deazaguanine_synth-like"/>
</dbReference>
<dbReference type="Pfam" id="PF04055">
    <property type="entry name" value="Radical_SAM"/>
    <property type="match status" value="1"/>
</dbReference>
<dbReference type="PROSITE" id="PS51918">
    <property type="entry name" value="RADICAL_SAM"/>
    <property type="match status" value="1"/>
</dbReference>
<proteinExistence type="inferred from homology"/>
<organism evidence="10 11">
    <name type="scientific">Magnetococcus marinus (strain ATCC BAA-1437 / JCM 17883 / MC-1)</name>
    <dbReference type="NCBI Taxonomy" id="156889"/>
    <lineage>
        <taxon>Bacteria</taxon>
        <taxon>Pseudomonadati</taxon>
        <taxon>Pseudomonadota</taxon>
        <taxon>Magnetococcia</taxon>
        <taxon>Magnetococcales</taxon>
        <taxon>Magnetococcaceae</taxon>
        <taxon>Magnetococcus</taxon>
    </lineage>
</organism>
<keyword evidence="1 8" id="KW-0004">4Fe-4S</keyword>
<evidence type="ECO:0000256" key="5">
    <source>
        <dbReference type="ARBA" id="ARBA00023004"/>
    </source>
</evidence>
<dbReference type="HOGENOM" id="CLU_066739_0_1_5"/>
<dbReference type="GO" id="GO:1904047">
    <property type="term" value="F:S-adenosyl-L-methionine binding"/>
    <property type="evidence" value="ECO:0007669"/>
    <property type="project" value="UniProtKB-UniRule"/>
</dbReference>
<evidence type="ECO:0000256" key="3">
    <source>
        <dbReference type="ARBA" id="ARBA00022723"/>
    </source>
</evidence>
<keyword evidence="4 8" id="KW-0460">Magnesium</keyword>
<keyword evidence="7 8" id="KW-0456">Lyase</keyword>
<keyword evidence="6 8" id="KW-0411">Iron-sulfur</keyword>
<keyword evidence="2 8" id="KW-0949">S-adenosyl-L-methionine</keyword>
<reference evidence="11" key="1">
    <citation type="journal article" date="2009" name="Appl. Environ. Microbiol.">
        <title>Complete genome sequence of the chemolithoautotrophic marine magnetotactic coccus strain MC-1.</title>
        <authorList>
            <person name="Schubbe S."/>
            <person name="Williams T.J."/>
            <person name="Xie G."/>
            <person name="Kiss H.E."/>
            <person name="Brettin T.S."/>
            <person name="Martinez D."/>
            <person name="Ross C.A."/>
            <person name="Schuler D."/>
            <person name="Cox B.L."/>
            <person name="Nealson K.H."/>
            <person name="Bazylinski D.A."/>
        </authorList>
    </citation>
    <scope>NUCLEOTIDE SEQUENCE [LARGE SCALE GENOMIC DNA]</scope>
    <source>
        <strain evidence="11">ATCC BAA-1437 / JCM 17883 / MC-1</strain>
    </source>
</reference>
<dbReference type="OrthoDB" id="9792276at2"/>
<evidence type="ECO:0000313" key="11">
    <source>
        <dbReference type="Proteomes" id="UP000002586"/>
    </source>
</evidence>
<feature type="binding site" evidence="8">
    <location>
        <position position="29"/>
    </location>
    <ligand>
        <name>substrate</name>
    </ligand>
</feature>
<feature type="binding site" evidence="8">
    <location>
        <position position="33"/>
    </location>
    <ligand>
        <name>[4Fe-4S] cluster</name>
        <dbReference type="ChEBI" id="CHEBI:49883"/>
        <note>4Fe-4S-S-AdoMet</note>
    </ligand>
</feature>
<feature type="binding site" evidence="8">
    <location>
        <position position="40"/>
    </location>
    <ligand>
        <name>[4Fe-4S] cluster</name>
        <dbReference type="ChEBI" id="CHEBI:49883"/>
        <note>4Fe-4S-S-AdoMet</note>
    </ligand>
</feature>
<dbReference type="KEGG" id="mgm:Mmc1_0634"/>
<feature type="binding site" evidence="8">
    <location>
        <position position="78"/>
    </location>
    <ligand>
        <name>S-adenosyl-L-methionine</name>
        <dbReference type="ChEBI" id="CHEBI:59789"/>
    </ligand>
</feature>
<keyword evidence="11" id="KW-1185">Reference proteome</keyword>
<dbReference type="Gene3D" id="3.20.20.70">
    <property type="entry name" value="Aldolase class I"/>
    <property type="match status" value="1"/>
</dbReference>